<dbReference type="PANTHER" id="PTHR42850">
    <property type="entry name" value="METALLOPHOSPHOESTERASE"/>
    <property type="match status" value="1"/>
</dbReference>
<dbReference type="Proteomes" id="UP000294576">
    <property type="component" value="Unassembled WGS sequence"/>
</dbReference>
<evidence type="ECO:0000259" key="1">
    <source>
        <dbReference type="Pfam" id="PF00149"/>
    </source>
</evidence>
<dbReference type="InterPro" id="IPR004843">
    <property type="entry name" value="Calcineurin-like_PHP"/>
</dbReference>
<proteinExistence type="predicted"/>
<dbReference type="InterPro" id="IPR050126">
    <property type="entry name" value="Ap4A_hydrolase"/>
</dbReference>
<evidence type="ECO:0000313" key="3">
    <source>
        <dbReference type="Proteomes" id="UP000294576"/>
    </source>
</evidence>
<evidence type="ECO:0000313" key="2">
    <source>
        <dbReference type="EMBL" id="TCU14428.1"/>
    </source>
</evidence>
<dbReference type="AlphaFoldDB" id="A0A4R3Q0A7"/>
<dbReference type="PANTHER" id="PTHR42850:SF4">
    <property type="entry name" value="ZINC-DEPENDENT ENDOPOLYPHOSPHATASE"/>
    <property type="match status" value="1"/>
</dbReference>
<feature type="domain" description="Calcineurin-like phosphoesterase" evidence="1">
    <location>
        <begin position="30"/>
        <end position="222"/>
    </location>
</feature>
<sequence length="258" mass="29177">MAHPFAADQEVPMMLSPARQRLELNPGDRPIYAIGDIHGRHDLLQMAEHTIVKDAARLPGRKLIIMLGDYIDRGPSSAQVISHLMGPPPENFDRICLTGNHEIMMLDYIDGKISFSEWMRMGADSLLRSYGLDAEHLPLIFPTAAKLDGFIRQSLPRQHIDFMRTLPILVDTPDVLFVHAGIDPNSTIERQSDEDLVFIRERFLDSGIPLPKLVVHGHTPCNEPEVQPRRLNLDTRAFKSGRLSVARLWRGQVHLFST</sequence>
<dbReference type="Gene3D" id="3.60.21.10">
    <property type="match status" value="1"/>
</dbReference>
<dbReference type="GO" id="GO:0005737">
    <property type="term" value="C:cytoplasm"/>
    <property type="evidence" value="ECO:0007669"/>
    <property type="project" value="TreeGrafter"/>
</dbReference>
<reference evidence="2 3" key="1">
    <citation type="submission" date="2019-03" db="EMBL/GenBank/DDBJ databases">
        <title>Genomic Encyclopedia of Type Strains, Phase IV (KMG-V): Genome sequencing to study the core and pangenomes of soil and plant-associated prokaryotes.</title>
        <authorList>
            <person name="Whitman W."/>
        </authorList>
    </citation>
    <scope>NUCLEOTIDE SEQUENCE [LARGE SCALE GENOMIC DNA]</scope>
    <source>
        <strain evidence="2 3">Hc14</strain>
    </source>
</reference>
<gene>
    <name evidence="2" type="ORF">EV132_109151</name>
</gene>
<organism evidence="2 3">
    <name type="scientific">Rhizobium sullae</name>
    <name type="common">Rhizobium hedysari</name>
    <dbReference type="NCBI Taxonomy" id="50338"/>
    <lineage>
        <taxon>Bacteria</taxon>
        <taxon>Pseudomonadati</taxon>
        <taxon>Pseudomonadota</taxon>
        <taxon>Alphaproteobacteria</taxon>
        <taxon>Hyphomicrobiales</taxon>
        <taxon>Rhizobiaceae</taxon>
        <taxon>Rhizobium/Agrobacterium group</taxon>
        <taxon>Rhizobium</taxon>
    </lineage>
</organism>
<dbReference type="GO" id="GO:0016791">
    <property type="term" value="F:phosphatase activity"/>
    <property type="evidence" value="ECO:0007669"/>
    <property type="project" value="TreeGrafter"/>
</dbReference>
<dbReference type="InterPro" id="IPR029052">
    <property type="entry name" value="Metallo-depent_PP-like"/>
</dbReference>
<protein>
    <submittedName>
        <fullName evidence="2">Serine/threonine protein phosphatase 1</fullName>
    </submittedName>
</protein>
<accession>A0A4R3Q0A7</accession>
<dbReference type="CDD" id="cd00144">
    <property type="entry name" value="MPP_PPP_family"/>
    <property type="match status" value="1"/>
</dbReference>
<comment type="caution">
    <text evidence="2">The sequence shown here is derived from an EMBL/GenBank/DDBJ whole genome shotgun (WGS) entry which is preliminary data.</text>
</comment>
<dbReference type="GO" id="GO:0110154">
    <property type="term" value="P:RNA decapping"/>
    <property type="evidence" value="ECO:0007669"/>
    <property type="project" value="TreeGrafter"/>
</dbReference>
<dbReference type="GO" id="GO:0008803">
    <property type="term" value="F:bis(5'-nucleosyl)-tetraphosphatase (symmetrical) activity"/>
    <property type="evidence" value="ECO:0007669"/>
    <property type="project" value="TreeGrafter"/>
</dbReference>
<dbReference type="SUPFAM" id="SSF56300">
    <property type="entry name" value="Metallo-dependent phosphatases"/>
    <property type="match status" value="1"/>
</dbReference>
<dbReference type="EMBL" id="SMBH01000009">
    <property type="protein sequence ID" value="TCU14428.1"/>
    <property type="molecule type" value="Genomic_DNA"/>
</dbReference>
<dbReference type="Pfam" id="PF00149">
    <property type="entry name" value="Metallophos"/>
    <property type="match status" value="1"/>
</dbReference>
<name>A0A4R3Q0A7_RHISU</name>